<evidence type="ECO:0000256" key="12">
    <source>
        <dbReference type="SAM" id="Phobius"/>
    </source>
</evidence>
<evidence type="ECO:0000256" key="7">
    <source>
        <dbReference type="ARBA" id="ARBA00022989"/>
    </source>
</evidence>
<dbReference type="PROSITE" id="PS50920">
    <property type="entry name" value="SOLCAR"/>
    <property type="match status" value="1"/>
</dbReference>
<accession>A0AAD5PR47</accession>
<dbReference type="PANTHER" id="PTHR21252">
    <property type="entry name" value="TB1 PROTEIN-RELATED"/>
    <property type="match status" value="1"/>
</dbReference>
<keyword evidence="7 12" id="KW-1133">Transmembrane helix</keyword>
<protein>
    <submittedName>
        <fullName evidence="13">Uncharacterized protein</fullName>
    </submittedName>
</protein>
<evidence type="ECO:0000256" key="8">
    <source>
        <dbReference type="ARBA" id="ARBA00023128"/>
    </source>
</evidence>
<keyword evidence="3" id="KW-0813">Transport</keyword>
<keyword evidence="4 10" id="KW-0812">Transmembrane</keyword>
<feature type="compositionally biased region" description="Basic and acidic residues" evidence="11">
    <location>
        <begin position="455"/>
        <end position="466"/>
    </location>
</feature>
<evidence type="ECO:0000256" key="3">
    <source>
        <dbReference type="ARBA" id="ARBA00022448"/>
    </source>
</evidence>
<keyword evidence="6" id="KW-1000">Mitochondrion outer membrane</keyword>
<dbReference type="PANTHER" id="PTHR21252:SF2">
    <property type="entry name" value="MITOCHONDRIAL OUTER MEMBRANE PROTEIN SLC25A46"/>
    <property type="match status" value="1"/>
</dbReference>
<evidence type="ECO:0000256" key="4">
    <source>
        <dbReference type="ARBA" id="ARBA00022692"/>
    </source>
</evidence>
<dbReference type="EMBL" id="WJBH02000010">
    <property type="protein sequence ID" value="KAI9552105.1"/>
    <property type="molecule type" value="Genomic_DNA"/>
</dbReference>
<evidence type="ECO:0000256" key="9">
    <source>
        <dbReference type="ARBA" id="ARBA00023136"/>
    </source>
</evidence>
<keyword evidence="8" id="KW-0496">Mitochondrion</keyword>
<keyword evidence="14" id="KW-1185">Reference proteome</keyword>
<feature type="repeat" description="Solcar" evidence="10">
    <location>
        <begin position="223"/>
        <end position="321"/>
    </location>
</feature>
<keyword evidence="5" id="KW-0677">Repeat</keyword>
<dbReference type="InterPro" id="IPR039158">
    <property type="entry name" value="SLC25A46"/>
</dbReference>
<reference evidence="13 14" key="1">
    <citation type="submission" date="2022-05" db="EMBL/GenBank/DDBJ databases">
        <title>A multi-omics perspective on studying reproductive biology in Daphnia sinensis.</title>
        <authorList>
            <person name="Jia J."/>
        </authorList>
    </citation>
    <scope>NUCLEOTIDE SEQUENCE [LARGE SCALE GENOMIC DNA]</scope>
    <source>
        <strain evidence="13 14">WSL</strain>
    </source>
</reference>
<feature type="compositionally biased region" description="Polar residues" evidence="11">
    <location>
        <begin position="431"/>
        <end position="447"/>
    </location>
</feature>
<dbReference type="GO" id="GO:0090149">
    <property type="term" value="P:mitochondrial membrane fission"/>
    <property type="evidence" value="ECO:0007669"/>
    <property type="project" value="InterPro"/>
</dbReference>
<evidence type="ECO:0000256" key="10">
    <source>
        <dbReference type="PROSITE-ProRule" id="PRU00282"/>
    </source>
</evidence>
<comment type="subcellular location">
    <subcellularLocation>
        <location evidence="1">Mitochondrion outer membrane</location>
        <topology evidence="1">Multi-pass membrane protein</topology>
    </subcellularLocation>
</comment>
<feature type="region of interest" description="Disordered" evidence="11">
    <location>
        <begin position="431"/>
        <end position="468"/>
    </location>
</feature>
<comment type="similarity">
    <text evidence="2">Belongs to the mitochondrial carrier (TC 2.A.29) family.</text>
</comment>
<evidence type="ECO:0000256" key="6">
    <source>
        <dbReference type="ARBA" id="ARBA00022787"/>
    </source>
</evidence>
<comment type="caution">
    <text evidence="13">The sequence shown here is derived from an EMBL/GenBank/DDBJ whole genome shotgun (WGS) entry which is preliminary data.</text>
</comment>
<dbReference type="AlphaFoldDB" id="A0AAD5PR47"/>
<dbReference type="InterPro" id="IPR023395">
    <property type="entry name" value="MCP_dom_sf"/>
</dbReference>
<evidence type="ECO:0000256" key="11">
    <source>
        <dbReference type="SAM" id="MobiDB-lite"/>
    </source>
</evidence>
<gene>
    <name evidence="13" type="ORF">GHT06_022442</name>
</gene>
<dbReference type="Pfam" id="PF00153">
    <property type="entry name" value="Mito_carr"/>
    <property type="match status" value="1"/>
</dbReference>
<dbReference type="SUPFAM" id="SSF103506">
    <property type="entry name" value="Mitochondrial carrier"/>
    <property type="match status" value="1"/>
</dbReference>
<dbReference type="InterPro" id="IPR018108">
    <property type="entry name" value="MCP_transmembrane"/>
</dbReference>
<dbReference type="Gene3D" id="1.50.40.10">
    <property type="entry name" value="Mitochondrial carrier domain"/>
    <property type="match status" value="1"/>
</dbReference>
<dbReference type="GO" id="GO:0005741">
    <property type="term" value="C:mitochondrial outer membrane"/>
    <property type="evidence" value="ECO:0007669"/>
    <property type="project" value="UniProtKB-SubCell"/>
</dbReference>
<organism evidence="13 14">
    <name type="scientific">Daphnia sinensis</name>
    <dbReference type="NCBI Taxonomy" id="1820382"/>
    <lineage>
        <taxon>Eukaryota</taxon>
        <taxon>Metazoa</taxon>
        <taxon>Ecdysozoa</taxon>
        <taxon>Arthropoda</taxon>
        <taxon>Crustacea</taxon>
        <taxon>Branchiopoda</taxon>
        <taxon>Diplostraca</taxon>
        <taxon>Cladocera</taxon>
        <taxon>Anomopoda</taxon>
        <taxon>Daphniidae</taxon>
        <taxon>Daphnia</taxon>
        <taxon>Daphnia similis group</taxon>
    </lineage>
</organism>
<keyword evidence="9 10" id="KW-0472">Membrane</keyword>
<evidence type="ECO:0000256" key="5">
    <source>
        <dbReference type="ARBA" id="ARBA00022737"/>
    </source>
</evidence>
<evidence type="ECO:0000313" key="14">
    <source>
        <dbReference type="Proteomes" id="UP000820818"/>
    </source>
</evidence>
<evidence type="ECO:0000256" key="1">
    <source>
        <dbReference type="ARBA" id="ARBA00004374"/>
    </source>
</evidence>
<dbReference type="Proteomes" id="UP000820818">
    <property type="component" value="Linkage Group LG10"/>
</dbReference>
<name>A0AAD5PR47_9CRUS</name>
<evidence type="ECO:0000313" key="13">
    <source>
        <dbReference type="EMBL" id="KAI9552105.1"/>
    </source>
</evidence>
<feature type="transmembrane region" description="Helical" evidence="12">
    <location>
        <begin position="166"/>
        <end position="193"/>
    </location>
</feature>
<proteinExistence type="inferred from homology"/>
<evidence type="ECO:0000256" key="2">
    <source>
        <dbReference type="ARBA" id="ARBA00006375"/>
    </source>
</evidence>
<sequence>MIDSHRIPNPSFGIMRIAAENLLCHPFLVLRRQCQVNVFSRKYHTLPFSLVPVVIRLHQRQSMTVLWKGIGSALIVKGLTLAVEDVLSKITPWPKEIDRHSSLKAIGHHILLKSVSLAVVIPFYAASVVETVQSDIASEKPGIFDVFQEGIYRFLSWSAPQTGRLLPIWIILCPAVLCGTVHYIISVLSAGLTRWGMTSAKKRSQRKQGALSKEVSFVEANDLDMSSKFAGSLVADVLLFPFETVLHRLHIQGTRTIIDNLDTGASVIPILTRYDGFFDCWNTITREEGGWGLYKGFGALLLQYALQLSIIKGSLFTFYHMGDLFKSTGVQPTSPRNQATLNTRTGLRLSWLPDGNNSCKDSRVVVTSGVNDTIPVFDDEDDRNDAMTQACALDRWAESLPHIDSDVSDDDDDGYCCYDTHEYAKALVLPDSSSSTSGLNQTHSGVQPENIVQPKENKSTSKEEKMPNSLAADAAPLAVHTTAGRMAAESLSVESLSPLVMDCGVYLPGCRHRGRALVVAELSLLRSHLPPVSHLAQLVAYYQTVPRKSAAKNGLILLVVGRPDQSSSAFGLIEQLLCHFHERQQKCIDDVVIWSEGGAVPETPLRLSGRTCDVITSIGQLRERLAAALSLGCCGGPIAHNQHDWIAFRKIVEPFLSSCRQRSKVLYQVISSVRSQMATTSPAGAPLQIQTALEELDKLYNASSCNPDLIGLLAEGPRILQEVSNAKTRLGGDNVDARETMERCSALYAEVQRSVGRLARVCERRRAQLEKHLPSPLPTASQEGCDDVDDGAARIGDGHSLSACRQILSWLCRKGEETLSRYHVTLADSLAAAKSQQREFQRFLILAQMEMMQFFSAFRR</sequence>